<dbReference type="PANTHER" id="PTHR43226">
    <property type="entry name" value="XAA-PRO AMINOPEPTIDASE 3"/>
    <property type="match status" value="1"/>
</dbReference>
<keyword evidence="5" id="KW-0479">Metal-binding</keyword>
<evidence type="ECO:0000256" key="3">
    <source>
        <dbReference type="ARBA" id="ARBA00008766"/>
    </source>
</evidence>
<dbReference type="EMBL" id="ABFZ02000020">
    <property type="protein sequence ID" value="EDS14426.1"/>
    <property type="molecule type" value="Genomic_DNA"/>
</dbReference>
<comment type="similarity">
    <text evidence="3">Belongs to the peptidase M24B family.</text>
</comment>
<protein>
    <recommendedName>
        <fullName evidence="4">Xaa-Pro aminopeptidase</fullName>
        <ecNumber evidence="4">3.4.11.9</ecNumber>
    </recommendedName>
</protein>
<comment type="cofactor">
    <cofactor evidence="2">
        <name>Mn(2+)</name>
        <dbReference type="ChEBI" id="CHEBI:29035"/>
    </cofactor>
</comment>
<evidence type="ECO:0000256" key="7">
    <source>
        <dbReference type="ARBA" id="ARBA00023211"/>
    </source>
</evidence>
<gene>
    <name evidence="9" type="ORF">BACSTE_02109</name>
</gene>
<reference evidence="9 10" key="2">
    <citation type="submission" date="2007-11" db="EMBL/GenBank/DDBJ databases">
        <authorList>
            <person name="Fulton L."/>
            <person name="Clifton S."/>
            <person name="Fulton B."/>
            <person name="Xu J."/>
            <person name="Minx P."/>
            <person name="Pepin K.H."/>
            <person name="Johnson M."/>
            <person name="Thiruvilangam P."/>
            <person name="Bhonagiri V."/>
            <person name="Nash W.E."/>
            <person name="Mardis E.R."/>
            <person name="Wilson R.K."/>
        </authorList>
    </citation>
    <scope>NUCLEOTIDE SEQUENCE [LARGE SCALE GENOMIC DNA]</scope>
    <source>
        <strain evidence="9 10">ATCC 43183</strain>
    </source>
</reference>
<evidence type="ECO:0000256" key="1">
    <source>
        <dbReference type="ARBA" id="ARBA00001424"/>
    </source>
</evidence>
<accession>B0NRK0</accession>
<evidence type="ECO:0000256" key="2">
    <source>
        <dbReference type="ARBA" id="ARBA00001936"/>
    </source>
</evidence>
<evidence type="ECO:0000256" key="5">
    <source>
        <dbReference type="ARBA" id="ARBA00022723"/>
    </source>
</evidence>
<sequence>MNIMFAKETYIQRRALLKKNIGSGVLLFLGNDEQGLHYEDNTFRYRQDSTFLYYFGLSFAGLSAIIDIDEDKEIIFGDELTIDHIVWMGTQPTLKEKSGRVGITEVMPSAEIMNYLHKAVRKGQTVHYLPPYRAEHKLKLMEWLGIPPARQEGSVPFIRAIVAQRSYKSAEEVEEIEKACNVTADMHITAMKVLRPGMYEYEVVAEMNRVAESNNCELSFATIATVNGQTLHNHYHGNKVKPGDLFLIDAGAEVESGYAGDMSSTVPADKTFTPRQRAVYEIQNAMHLEAVKALRPGIPYMDVYDLSARVMVEGMKELGLMKGNAEDAVREGAHALFYPHGLGHMMGLDVHDMENLGEIWVGYNGQPKSTQFGRKSQRLAIPLEPGFVHTVEPGIYFIPELIDLWKGEKKFKDFINYDKVEEYRNFGGIRNEEDYLITETGARRLGKKIPLTPEEVEALR</sequence>
<dbReference type="PANTHER" id="PTHR43226:SF4">
    <property type="entry name" value="XAA-PRO AMINOPEPTIDASE 3"/>
    <property type="match status" value="1"/>
</dbReference>
<evidence type="ECO:0000313" key="10">
    <source>
        <dbReference type="Proteomes" id="UP000004713"/>
    </source>
</evidence>
<reference evidence="9 10" key="1">
    <citation type="submission" date="2007-11" db="EMBL/GenBank/DDBJ databases">
        <title>Draft genome sequence of Bacteroides stercoris(ATCC 43183).</title>
        <authorList>
            <person name="Sudarsanam P."/>
            <person name="Ley R."/>
            <person name="Guruge J."/>
            <person name="Turnbaugh P.J."/>
            <person name="Mahowald M."/>
            <person name="Liep D."/>
            <person name="Gordon J."/>
        </authorList>
    </citation>
    <scope>NUCLEOTIDE SEQUENCE [LARGE SCALE GENOMIC DNA]</scope>
    <source>
        <strain evidence="9 10">ATCC 43183</strain>
    </source>
</reference>
<dbReference type="GO" id="GO:0070006">
    <property type="term" value="F:metalloaminopeptidase activity"/>
    <property type="evidence" value="ECO:0007669"/>
    <property type="project" value="InterPro"/>
</dbReference>
<dbReference type="GO" id="GO:0030145">
    <property type="term" value="F:manganese ion binding"/>
    <property type="evidence" value="ECO:0007669"/>
    <property type="project" value="InterPro"/>
</dbReference>
<dbReference type="Pfam" id="PF05195">
    <property type="entry name" value="AMP_N"/>
    <property type="match status" value="1"/>
</dbReference>
<dbReference type="InterPro" id="IPR052433">
    <property type="entry name" value="X-Pro_dipept-like"/>
</dbReference>
<feature type="domain" description="Aminopeptidase P N-terminal" evidence="8">
    <location>
        <begin position="5"/>
        <end position="137"/>
    </location>
</feature>
<dbReference type="GO" id="GO:0005829">
    <property type="term" value="C:cytosol"/>
    <property type="evidence" value="ECO:0007669"/>
    <property type="project" value="TreeGrafter"/>
</dbReference>
<dbReference type="SUPFAM" id="SSF53092">
    <property type="entry name" value="Creatinase/prolidase N-terminal domain"/>
    <property type="match status" value="1"/>
</dbReference>
<dbReference type="InterPro" id="IPR007865">
    <property type="entry name" value="Aminopep_P_N"/>
</dbReference>
<dbReference type="Gene3D" id="3.90.230.10">
    <property type="entry name" value="Creatinase/methionine aminopeptidase superfamily"/>
    <property type="match status" value="1"/>
</dbReference>
<dbReference type="SMART" id="SM01011">
    <property type="entry name" value="AMP_N"/>
    <property type="match status" value="1"/>
</dbReference>
<evidence type="ECO:0000256" key="6">
    <source>
        <dbReference type="ARBA" id="ARBA00022801"/>
    </source>
</evidence>
<name>B0NRK0_BACSE</name>
<dbReference type="GO" id="GO:0006508">
    <property type="term" value="P:proteolysis"/>
    <property type="evidence" value="ECO:0007669"/>
    <property type="project" value="TreeGrafter"/>
</dbReference>
<dbReference type="HOGENOM" id="CLU_017266_1_2_10"/>
<dbReference type="InterPro" id="IPR036005">
    <property type="entry name" value="Creatinase/aminopeptidase-like"/>
</dbReference>
<keyword evidence="6 9" id="KW-0378">Hydrolase</keyword>
<comment type="catalytic activity">
    <reaction evidence="1">
        <text>Release of any N-terminal amino acid, including proline, that is linked to proline, even from a dipeptide or tripeptide.</text>
        <dbReference type="EC" id="3.4.11.9"/>
    </reaction>
</comment>
<dbReference type="InterPro" id="IPR000994">
    <property type="entry name" value="Pept_M24"/>
</dbReference>
<comment type="caution">
    <text evidence="9">The sequence shown here is derived from an EMBL/GenBank/DDBJ whole genome shotgun (WGS) entry which is preliminary data.</text>
</comment>
<evidence type="ECO:0000259" key="8">
    <source>
        <dbReference type="SMART" id="SM01011"/>
    </source>
</evidence>
<evidence type="ECO:0000256" key="4">
    <source>
        <dbReference type="ARBA" id="ARBA00012574"/>
    </source>
</evidence>
<dbReference type="AlphaFoldDB" id="B0NRK0"/>
<dbReference type="CDD" id="cd01087">
    <property type="entry name" value="Prolidase"/>
    <property type="match status" value="1"/>
</dbReference>
<dbReference type="EC" id="3.4.11.9" evidence="4"/>
<dbReference type="SUPFAM" id="SSF55920">
    <property type="entry name" value="Creatinase/aminopeptidase"/>
    <property type="match status" value="1"/>
</dbReference>
<proteinExistence type="inferred from homology"/>
<dbReference type="Proteomes" id="UP000004713">
    <property type="component" value="Unassembled WGS sequence"/>
</dbReference>
<dbReference type="eggNOG" id="COG0006">
    <property type="taxonomic scope" value="Bacteria"/>
</dbReference>
<dbReference type="Pfam" id="PF00557">
    <property type="entry name" value="Peptidase_M24"/>
    <property type="match status" value="1"/>
</dbReference>
<dbReference type="Gene3D" id="3.40.350.10">
    <property type="entry name" value="Creatinase/prolidase N-terminal domain"/>
    <property type="match status" value="1"/>
</dbReference>
<organism evidence="9 10">
    <name type="scientific">Bacteroides stercoris ATCC 43183</name>
    <dbReference type="NCBI Taxonomy" id="449673"/>
    <lineage>
        <taxon>Bacteria</taxon>
        <taxon>Pseudomonadati</taxon>
        <taxon>Bacteroidota</taxon>
        <taxon>Bacteroidia</taxon>
        <taxon>Bacteroidales</taxon>
        <taxon>Bacteroidaceae</taxon>
        <taxon>Bacteroides</taxon>
    </lineage>
</organism>
<keyword evidence="7" id="KW-0464">Manganese</keyword>
<dbReference type="InterPro" id="IPR029149">
    <property type="entry name" value="Creatin/AminoP/Spt16_N"/>
</dbReference>
<evidence type="ECO:0000313" key="9">
    <source>
        <dbReference type="EMBL" id="EDS14426.1"/>
    </source>
</evidence>